<feature type="domain" description="Helicase ATP-binding" evidence="5">
    <location>
        <begin position="19"/>
        <end position="183"/>
    </location>
</feature>
<dbReference type="EMBL" id="CP136600">
    <property type="protein sequence ID" value="WOH35944.1"/>
    <property type="molecule type" value="Genomic_DNA"/>
</dbReference>
<evidence type="ECO:0000256" key="2">
    <source>
        <dbReference type="ARBA" id="ARBA00022801"/>
    </source>
</evidence>
<feature type="domain" description="Helicase C-terminal" evidence="6">
    <location>
        <begin position="209"/>
        <end position="374"/>
    </location>
</feature>
<name>A0ABZ0GJF2_9GAMM</name>
<proteinExistence type="predicted"/>
<dbReference type="Pfam" id="PF00271">
    <property type="entry name" value="Helicase_C"/>
    <property type="match status" value="1"/>
</dbReference>
<dbReference type="InterPro" id="IPR011545">
    <property type="entry name" value="DEAD/DEAH_box_helicase_dom"/>
</dbReference>
<dbReference type="SMART" id="SM00487">
    <property type="entry name" value="DEXDc"/>
    <property type="match status" value="1"/>
</dbReference>
<protein>
    <submittedName>
        <fullName evidence="7">ATP-dependent helicase HrpB</fullName>
    </submittedName>
</protein>
<dbReference type="PROSITE" id="PS51194">
    <property type="entry name" value="HELICASE_CTER"/>
    <property type="match status" value="1"/>
</dbReference>
<evidence type="ECO:0000313" key="8">
    <source>
        <dbReference type="Proteomes" id="UP001301442"/>
    </source>
</evidence>
<dbReference type="Gene3D" id="1.20.120.1080">
    <property type="match status" value="1"/>
</dbReference>
<keyword evidence="1" id="KW-0547">Nucleotide-binding</keyword>
<accession>A0ABZ0GJF2</accession>
<dbReference type="PIRSF" id="PIRSF005496">
    <property type="entry name" value="ATP_hel_hrpB"/>
    <property type="match status" value="1"/>
</dbReference>
<dbReference type="PANTHER" id="PTHR43519">
    <property type="entry name" value="ATP-DEPENDENT RNA HELICASE HRPB"/>
    <property type="match status" value="1"/>
</dbReference>
<dbReference type="PANTHER" id="PTHR43519:SF1">
    <property type="entry name" value="ATP-DEPENDENT RNA HELICASE HRPB"/>
    <property type="match status" value="1"/>
</dbReference>
<dbReference type="CDD" id="cd18791">
    <property type="entry name" value="SF2_C_RHA"/>
    <property type="match status" value="1"/>
</dbReference>
<dbReference type="SMART" id="SM00490">
    <property type="entry name" value="HELICc"/>
    <property type="match status" value="1"/>
</dbReference>
<dbReference type="Pfam" id="PF00270">
    <property type="entry name" value="DEAD"/>
    <property type="match status" value="1"/>
</dbReference>
<keyword evidence="4" id="KW-0067">ATP-binding</keyword>
<evidence type="ECO:0000259" key="6">
    <source>
        <dbReference type="PROSITE" id="PS51194"/>
    </source>
</evidence>
<dbReference type="Pfam" id="PF08482">
    <property type="entry name" value="HrpB_C"/>
    <property type="match status" value="1"/>
</dbReference>
<dbReference type="InterPro" id="IPR010225">
    <property type="entry name" value="HrpB"/>
</dbReference>
<evidence type="ECO:0000256" key="3">
    <source>
        <dbReference type="ARBA" id="ARBA00022806"/>
    </source>
</evidence>
<dbReference type="InterPro" id="IPR027417">
    <property type="entry name" value="P-loop_NTPase"/>
</dbReference>
<dbReference type="NCBIfam" id="TIGR01970">
    <property type="entry name" value="DEAH_box_HrpB"/>
    <property type="match status" value="1"/>
</dbReference>
<keyword evidence="3 7" id="KW-0347">Helicase</keyword>
<evidence type="ECO:0000313" key="7">
    <source>
        <dbReference type="EMBL" id="WOH35944.1"/>
    </source>
</evidence>
<dbReference type="CDD" id="cd17990">
    <property type="entry name" value="DEXHc_HrpB"/>
    <property type="match status" value="1"/>
</dbReference>
<dbReference type="GO" id="GO:0004386">
    <property type="term" value="F:helicase activity"/>
    <property type="evidence" value="ECO:0007669"/>
    <property type="project" value="UniProtKB-KW"/>
</dbReference>
<dbReference type="InterPro" id="IPR014001">
    <property type="entry name" value="Helicase_ATP-bd"/>
</dbReference>
<dbReference type="InterPro" id="IPR007502">
    <property type="entry name" value="Helicase-assoc_dom"/>
</dbReference>
<dbReference type="InterPro" id="IPR001650">
    <property type="entry name" value="Helicase_C-like"/>
</dbReference>
<dbReference type="Gene3D" id="3.40.50.300">
    <property type="entry name" value="P-loop containing nucleotide triphosphate hydrolases"/>
    <property type="match status" value="2"/>
</dbReference>
<sequence length="854" mass="96454">MNSAQANALPIQTVKSPILTALESFPAIILSAPPGAGKSTQLPLWLLESDLFKQHKIIMLQPRRIAAKSVANRLAQQLGEKVGETVGYRMRNDTKVSRKTRLEVVTEGILTRLIQNDNELSDIGLIIFDEFHERSIHADLAFALALDIQQGFREDLQLLLMSATLDNEYLTKFLPDAKVLGCEGRSFPIEISYQAPNIERNWRQHAISVIRQHAFNEAGSILVFLPGTADIRFIYNALIEQIPSDVDLFALYGDLDIKQQQQAINPAVSGRRKVVLATNIAETSLTIDGISMVIDSGYEKVARFNTDSLINDLSMQKISKASAIQRAGRAGRVQAGKCVRLYANDDFQRRVDHAVSEISQADLLPLTIDVANWGVSKFKQLNFLELPVNSRELQNWQTLQALDVVDGNNRLTEHGKLVANFPCHPRFAHMLIKALDVVENDPQALHCLSLACLLAAQLEERDIFNRERAFDNCDIRSRLFQLANSNKAKATGIEHRIITQAKNLTKKLNNISAQKFAMSLNDNDWPIEYCGLLLAFAYPERISIARKVTGSYLCANGKGAELSNNDKLNGEPYLVCANLHSYQQRLQITLASPVNEADIYQYFAEHITTIDVLNYNEKQQKITSEQQTRLFKLVLKTEMSTAVINSETLTALWCNFIRQKGLAILKFDNNTQNFINRVRWLNDFYPDLHLPEFSEDGLLAELEAWLGPYLYDVKKLSALLKLNFSEIINNALDFDQQKLVKLWAPKTYISPVGREFIYQYSEQPQPKLALPMQQVYGLSSSPYVANGQVAVLLELLSPAKRPIQVTQDLARFWQGSYKEVQKDMKANYPKHFWPDDPANAQATTKLKKHLNNNN</sequence>
<dbReference type="InterPro" id="IPR013689">
    <property type="entry name" value="RNA_helicase_ATP-dep_HrpB_C"/>
</dbReference>
<dbReference type="SMART" id="SM00847">
    <property type="entry name" value="HA2"/>
    <property type="match status" value="1"/>
</dbReference>
<dbReference type="PROSITE" id="PS51192">
    <property type="entry name" value="HELICASE_ATP_BIND_1"/>
    <property type="match status" value="1"/>
</dbReference>
<dbReference type="RefSeq" id="WP_348394759.1">
    <property type="nucleotide sequence ID" value="NZ_CP136600.1"/>
</dbReference>
<evidence type="ECO:0000256" key="1">
    <source>
        <dbReference type="ARBA" id="ARBA00022741"/>
    </source>
</evidence>
<dbReference type="Proteomes" id="UP001301442">
    <property type="component" value="Chromosome"/>
</dbReference>
<evidence type="ECO:0000256" key="4">
    <source>
        <dbReference type="ARBA" id="ARBA00022840"/>
    </source>
</evidence>
<evidence type="ECO:0000259" key="5">
    <source>
        <dbReference type="PROSITE" id="PS51192"/>
    </source>
</evidence>
<keyword evidence="2" id="KW-0378">Hydrolase</keyword>
<dbReference type="InterPro" id="IPR049614">
    <property type="entry name" value="HrpB_DEXH"/>
</dbReference>
<gene>
    <name evidence="7" type="primary">hrpB</name>
    <name evidence="7" type="ORF">RI844_11180</name>
</gene>
<reference evidence="7 8" key="1">
    <citation type="submission" date="2023-09" db="EMBL/GenBank/DDBJ databases">
        <authorList>
            <person name="Qi X."/>
        </authorList>
    </citation>
    <scope>NUCLEOTIDE SEQUENCE [LARGE SCALE GENOMIC DNA]</scope>
    <source>
        <strain evidence="7 8">S1-1</strain>
    </source>
</reference>
<organism evidence="7 8">
    <name type="scientific">Thalassotalea fonticola</name>
    <dbReference type="NCBI Taxonomy" id="3065649"/>
    <lineage>
        <taxon>Bacteria</taxon>
        <taxon>Pseudomonadati</taxon>
        <taxon>Pseudomonadota</taxon>
        <taxon>Gammaproteobacteria</taxon>
        <taxon>Alteromonadales</taxon>
        <taxon>Colwelliaceae</taxon>
        <taxon>Thalassotalea</taxon>
    </lineage>
</organism>
<keyword evidence="8" id="KW-1185">Reference proteome</keyword>
<dbReference type="SUPFAM" id="SSF52540">
    <property type="entry name" value="P-loop containing nucleoside triphosphate hydrolases"/>
    <property type="match status" value="1"/>
</dbReference>